<evidence type="ECO:0000259" key="2">
    <source>
        <dbReference type="Pfam" id="PF04892"/>
    </source>
</evidence>
<dbReference type="InterPro" id="IPR006976">
    <property type="entry name" value="VanZ-like"/>
</dbReference>
<dbReference type="Proteomes" id="UP000014977">
    <property type="component" value="Unassembled WGS sequence"/>
</dbReference>
<feature type="domain" description="VanZ-like" evidence="2">
    <location>
        <begin position="285"/>
        <end position="367"/>
    </location>
</feature>
<accession>S7V8P8</accession>
<dbReference type="AlphaFoldDB" id="S7V8P8"/>
<dbReference type="SUPFAM" id="SSF49899">
    <property type="entry name" value="Concanavalin A-like lectins/glucanases"/>
    <property type="match status" value="1"/>
</dbReference>
<dbReference type="EMBL" id="ATHJ01000058">
    <property type="protein sequence ID" value="EPR43064.1"/>
    <property type="molecule type" value="Genomic_DNA"/>
</dbReference>
<feature type="transmembrane region" description="Helical" evidence="1">
    <location>
        <begin position="292"/>
        <end position="310"/>
    </location>
</feature>
<dbReference type="STRING" id="897.B2D07_18110"/>
<sequence>MDCRQLPLKILIGLAATVLGIILVVGLNPRHSLFTNKVNRLTDGPGLRFRKYGIACTKPFDVPLDAASVMPDGPPGFSMEIAFTSHHQGNSRFGILFMFHDGDDDAQLLMGQWRNHIVVMNGDDFDYSRKAPRVSTDLSELPQAPVVVTVTTDGEGTRLYLNGRRVDENRRLTLSFPGGGRSSALVMGNSVYGNIVWEGEIHGFAVYPHALAAADVSKHYAEWLENRDFSHALTAAPSMLYLFDGRPGAPVLDRSGRGRHLEVPTRMTVLKRQFLIFSPTDFSLRSAFIQDVVVNFVGFVPFGLVFTLLFRRGPLRIQRHAIAFAVILGFAVSLAIEIGQAWIPSRSSSLLDLIMNTAGTGTGAMIHGFFCRETPFVSDAPL</sequence>
<keyword evidence="1" id="KW-0812">Transmembrane</keyword>
<dbReference type="OrthoDB" id="5431029at2"/>
<comment type="caution">
    <text evidence="3">The sequence shown here is derived from an EMBL/GenBank/DDBJ whole genome shotgun (WGS) entry which is preliminary data.</text>
</comment>
<gene>
    <name evidence="3" type="ORF">dsmv_1385</name>
</gene>
<evidence type="ECO:0000313" key="3">
    <source>
        <dbReference type="EMBL" id="EPR43064.1"/>
    </source>
</evidence>
<dbReference type="PANTHER" id="PTHR28008:SF1">
    <property type="entry name" value="DOMAIN PROTEIN, PUTATIVE (AFU_ORTHOLOGUE AFUA_3G10980)-RELATED"/>
    <property type="match status" value="1"/>
</dbReference>
<name>S7V8P8_DESML</name>
<keyword evidence="1" id="KW-0472">Membrane</keyword>
<organism evidence="3 4">
    <name type="scientific">Desulfococcus multivorans DSM 2059</name>
    <dbReference type="NCBI Taxonomy" id="1121405"/>
    <lineage>
        <taxon>Bacteria</taxon>
        <taxon>Pseudomonadati</taxon>
        <taxon>Thermodesulfobacteriota</taxon>
        <taxon>Desulfobacteria</taxon>
        <taxon>Desulfobacterales</taxon>
        <taxon>Desulfococcaceae</taxon>
        <taxon>Desulfococcus</taxon>
    </lineage>
</organism>
<dbReference type="Gene3D" id="2.60.120.200">
    <property type="match status" value="1"/>
</dbReference>
<dbReference type="eggNOG" id="COG5652">
    <property type="taxonomic scope" value="Bacteria"/>
</dbReference>
<proteinExistence type="predicted"/>
<dbReference type="PATRIC" id="fig|1121405.3.peg.701"/>
<reference evidence="3 4" key="1">
    <citation type="journal article" date="2013" name="Genome Announc.">
        <title>Draft genome sequences for three mercury-methylating, sulfate-reducing bacteria.</title>
        <authorList>
            <person name="Brown S.D."/>
            <person name="Hurt R.A.Jr."/>
            <person name="Gilmour C.C."/>
            <person name="Elias D.A."/>
        </authorList>
    </citation>
    <scope>NUCLEOTIDE SEQUENCE [LARGE SCALE GENOMIC DNA]</scope>
    <source>
        <strain evidence="3 4">DSM 2059</strain>
    </source>
</reference>
<keyword evidence="1" id="KW-1133">Transmembrane helix</keyword>
<evidence type="ECO:0000313" key="4">
    <source>
        <dbReference type="Proteomes" id="UP000014977"/>
    </source>
</evidence>
<dbReference type="PANTHER" id="PTHR28008">
    <property type="entry name" value="DOMAIN PROTEIN, PUTATIVE (AFU_ORTHOLOGUE AFUA_3G10980)-RELATED"/>
    <property type="match status" value="1"/>
</dbReference>
<feature type="transmembrane region" description="Helical" evidence="1">
    <location>
        <begin position="7"/>
        <end position="27"/>
    </location>
</feature>
<feature type="transmembrane region" description="Helical" evidence="1">
    <location>
        <begin position="322"/>
        <end position="343"/>
    </location>
</feature>
<keyword evidence="4" id="KW-1185">Reference proteome</keyword>
<dbReference type="Pfam" id="PF13385">
    <property type="entry name" value="Laminin_G_3"/>
    <property type="match status" value="1"/>
</dbReference>
<dbReference type="RefSeq" id="WP_020875732.1">
    <property type="nucleotide sequence ID" value="NZ_ATHJ01000058.1"/>
</dbReference>
<protein>
    <submittedName>
        <fullName evidence="3">VanZ family protein</fullName>
    </submittedName>
</protein>
<evidence type="ECO:0000256" key="1">
    <source>
        <dbReference type="SAM" id="Phobius"/>
    </source>
</evidence>
<dbReference type="InterPro" id="IPR013320">
    <property type="entry name" value="ConA-like_dom_sf"/>
</dbReference>
<dbReference type="Pfam" id="PF04892">
    <property type="entry name" value="VanZ"/>
    <property type="match status" value="1"/>
</dbReference>